<dbReference type="GO" id="GO:0005829">
    <property type="term" value="C:cytosol"/>
    <property type="evidence" value="ECO:0007669"/>
    <property type="project" value="TreeGrafter"/>
</dbReference>
<organism evidence="2 3">
    <name type="scientific">Propionicimonas paludicola</name>
    <dbReference type="NCBI Taxonomy" id="185243"/>
    <lineage>
        <taxon>Bacteria</taxon>
        <taxon>Bacillati</taxon>
        <taxon>Actinomycetota</taxon>
        <taxon>Actinomycetes</taxon>
        <taxon>Propionibacteriales</taxon>
        <taxon>Nocardioidaceae</taxon>
        <taxon>Propionicimonas</taxon>
    </lineage>
</organism>
<dbReference type="PANTHER" id="PTHR33336">
    <property type="entry name" value="QUINOL MONOOXYGENASE YGIN-RELATED"/>
    <property type="match status" value="1"/>
</dbReference>
<dbReference type="EMBL" id="PDJC01000001">
    <property type="protein sequence ID" value="PFG18069.1"/>
    <property type="molecule type" value="Genomic_DNA"/>
</dbReference>
<dbReference type="Proteomes" id="UP000226079">
    <property type="component" value="Unassembled WGS sequence"/>
</dbReference>
<dbReference type="InterPro" id="IPR011008">
    <property type="entry name" value="Dimeric_a/b-barrel"/>
</dbReference>
<dbReference type="GO" id="GO:0004497">
    <property type="term" value="F:monooxygenase activity"/>
    <property type="evidence" value="ECO:0007669"/>
    <property type="project" value="UniProtKB-KW"/>
</dbReference>
<keyword evidence="3" id="KW-1185">Reference proteome</keyword>
<reference evidence="2 3" key="1">
    <citation type="submission" date="2017-10" db="EMBL/GenBank/DDBJ databases">
        <title>Sequencing the genomes of 1000 actinobacteria strains.</title>
        <authorList>
            <person name="Klenk H.-P."/>
        </authorList>
    </citation>
    <scope>NUCLEOTIDE SEQUENCE [LARGE SCALE GENOMIC DNA]</scope>
    <source>
        <strain evidence="2 3">DSM 15597</strain>
    </source>
</reference>
<dbReference type="PROSITE" id="PS51725">
    <property type="entry name" value="ABM"/>
    <property type="match status" value="1"/>
</dbReference>
<feature type="domain" description="ABM" evidence="1">
    <location>
        <begin position="2"/>
        <end position="90"/>
    </location>
</feature>
<protein>
    <submittedName>
        <fullName evidence="2">Quinol monooxygenase YgiN</fullName>
    </submittedName>
</protein>
<dbReference type="Gene3D" id="3.30.70.100">
    <property type="match status" value="1"/>
</dbReference>
<gene>
    <name evidence="2" type="ORF">ATK74_2649</name>
</gene>
<dbReference type="InterPro" id="IPR050744">
    <property type="entry name" value="AI-2_Isomerase_LsrG"/>
</dbReference>
<dbReference type="AlphaFoldDB" id="A0A2A9CWW8"/>
<sequence length="98" mass="10759">MLIVQVQVQVVPDGVDAFIEATKANAAGSRQEPGVVRFDAIQEVDDPSRFVLIEAYRDEQAAADHKLTAHYATWRDAVAPLMAAPRTSVKYTDIDYPG</sequence>
<dbReference type="PANTHER" id="PTHR33336:SF1">
    <property type="entry name" value="(4S)-4-HYDROXY-5-PHOSPHONOOXYPENTANE-2,3-DIONE ISOMERASE"/>
    <property type="match status" value="1"/>
</dbReference>
<keyword evidence="2" id="KW-0560">Oxidoreductase</keyword>
<keyword evidence="2" id="KW-0503">Monooxygenase</keyword>
<name>A0A2A9CWW8_9ACTN</name>
<comment type="caution">
    <text evidence="2">The sequence shown here is derived from an EMBL/GenBank/DDBJ whole genome shotgun (WGS) entry which is preliminary data.</text>
</comment>
<evidence type="ECO:0000259" key="1">
    <source>
        <dbReference type="PROSITE" id="PS51725"/>
    </source>
</evidence>
<accession>A0A2A9CWW8</accession>
<dbReference type="RefSeq" id="WP_211283380.1">
    <property type="nucleotide sequence ID" value="NZ_PDJC01000001.1"/>
</dbReference>
<evidence type="ECO:0000313" key="2">
    <source>
        <dbReference type="EMBL" id="PFG18069.1"/>
    </source>
</evidence>
<proteinExistence type="predicted"/>
<dbReference type="SUPFAM" id="SSF54909">
    <property type="entry name" value="Dimeric alpha+beta barrel"/>
    <property type="match status" value="1"/>
</dbReference>
<dbReference type="Pfam" id="PF03992">
    <property type="entry name" value="ABM"/>
    <property type="match status" value="1"/>
</dbReference>
<evidence type="ECO:0000313" key="3">
    <source>
        <dbReference type="Proteomes" id="UP000226079"/>
    </source>
</evidence>
<dbReference type="InterPro" id="IPR007138">
    <property type="entry name" value="ABM_dom"/>
</dbReference>